<keyword evidence="1" id="KW-0472">Membrane</keyword>
<keyword evidence="1" id="KW-0812">Transmembrane</keyword>
<dbReference type="AlphaFoldDB" id="A0AAQ4FE22"/>
<accession>A0AAQ4FE22</accession>
<protein>
    <submittedName>
        <fullName evidence="2">Uncharacterized protein</fullName>
    </submittedName>
</protein>
<evidence type="ECO:0000256" key="1">
    <source>
        <dbReference type="SAM" id="Phobius"/>
    </source>
</evidence>
<evidence type="ECO:0000313" key="2">
    <source>
        <dbReference type="EMBL" id="KAK8785467.1"/>
    </source>
</evidence>
<proteinExistence type="predicted"/>
<dbReference type="EMBL" id="JARKHS020003539">
    <property type="protein sequence ID" value="KAK8785467.1"/>
    <property type="molecule type" value="Genomic_DNA"/>
</dbReference>
<organism evidence="2 3">
    <name type="scientific">Amblyomma americanum</name>
    <name type="common">Lone star tick</name>
    <dbReference type="NCBI Taxonomy" id="6943"/>
    <lineage>
        <taxon>Eukaryota</taxon>
        <taxon>Metazoa</taxon>
        <taxon>Ecdysozoa</taxon>
        <taxon>Arthropoda</taxon>
        <taxon>Chelicerata</taxon>
        <taxon>Arachnida</taxon>
        <taxon>Acari</taxon>
        <taxon>Parasitiformes</taxon>
        <taxon>Ixodida</taxon>
        <taxon>Ixodoidea</taxon>
        <taxon>Ixodidae</taxon>
        <taxon>Amblyomminae</taxon>
        <taxon>Amblyomma</taxon>
    </lineage>
</organism>
<comment type="caution">
    <text evidence="2">The sequence shown here is derived from an EMBL/GenBank/DDBJ whole genome shotgun (WGS) entry which is preliminary data.</text>
</comment>
<dbReference type="Proteomes" id="UP001321473">
    <property type="component" value="Unassembled WGS sequence"/>
</dbReference>
<keyword evidence="3" id="KW-1185">Reference proteome</keyword>
<evidence type="ECO:0000313" key="3">
    <source>
        <dbReference type="Proteomes" id="UP001321473"/>
    </source>
</evidence>
<feature type="transmembrane region" description="Helical" evidence="1">
    <location>
        <begin position="231"/>
        <end position="251"/>
    </location>
</feature>
<sequence>MNRRKREDGLDEVPERKLRKQPRPRLPFFIVEPARDHAAVRKSILRRPTHPESSNAYGDSACEHATIIEQIMRSKREKKHISPLIFILRRHLAQNKTANASTTLGANQTEVAAEFKNETAESSRRRRQLAIDVIRKVILNKILAASRVGMGPQPGKDDSSLGVMTAPALLMRKLPLSAESSTKDTGPKQPSFELTYEVQAVKYSDSEAGQELYPYGFGFVSDSQLPAEMTVFAMAMIVFPLPIIGLLLVLSRHFKMTSKRRIVKNPLEATLATSGSKTSDARLTICTNTPCPSATQPAGYSVV</sequence>
<gene>
    <name evidence="2" type="ORF">V5799_008165</name>
</gene>
<name>A0AAQ4FE22_AMBAM</name>
<reference evidence="2 3" key="1">
    <citation type="journal article" date="2023" name="Arcadia Sci">
        <title>De novo assembly of a long-read Amblyomma americanum tick genome.</title>
        <authorList>
            <person name="Chou S."/>
            <person name="Poskanzer K.E."/>
            <person name="Rollins M."/>
            <person name="Thuy-Boun P.S."/>
        </authorList>
    </citation>
    <scope>NUCLEOTIDE SEQUENCE [LARGE SCALE GENOMIC DNA]</scope>
    <source>
        <strain evidence="2">F_SG_1</strain>
        <tissue evidence="2">Salivary glands</tissue>
    </source>
</reference>
<keyword evidence="1" id="KW-1133">Transmembrane helix</keyword>